<dbReference type="GO" id="GO:0005576">
    <property type="term" value="C:extracellular region"/>
    <property type="evidence" value="ECO:0007669"/>
    <property type="project" value="TreeGrafter"/>
</dbReference>
<evidence type="ECO:0000256" key="1">
    <source>
        <dbReference type="ARBA" id="ARBA00022475"/>
    </source>
</evidence>
<feature type="region of interest" description="Disordered" evidence="5">
    <location>
        <begin position="808"/>
        <end position="828"/>
    </location>
</feature>
<keyword evidence="1" id="KW-1003">Cell membrane</keyword>
<name>A0AA35WQE7_GEOBA</name>
<feature type="transmembrane region" description="Helical" evidence="6">
    <location>
        <begin position="281"/>
        <end position="299"/>
    </location>
</feature>
<gene>
    <name evidence="7" type="ORF">GBAR_LOCUS16460</name>
</gene>
<organism evidence="7 8">
    <name type="scientific">Geodia barretti</name>
    <name type="common">Barrett's horny sponge</name>
    <dbReference type="NCBI Taxonomy" id="519541"/>
    <lineage>
        <taxon>Eukaryota</taxon>
        <taxon>Metazoa</taxon>
        <taxon>Porifera</taxon>
        <taxon>Demospongiae</taxon>
        <taxon>Heteroscleromorpha</taxon>
        <taxon>Tetractinellida</taxon>
        <taxon>Astrophorina</taxon>
        <taxon>Geodiidae</taxon>
        <taxon>Geodia</taxon>
    </lineage>
</organism>
<comment type="caution">
    <text evidence="7">The sequence shown here is derived from an EMBL/GenBank/DDBJ whole genome shotgun (WGS) entry which is preliminary data.</text>
</comment>
<evidence type="ECO:0000256" key="4">
    <source>
        <dbReference type="ARBA" id="ARBA00023136"/>
    </source>
</evidence>
<feature type="transmembrane region" description="Helical" evidence="6">
    <location>
        <begin position="330"/>
        <end position="351"/>
    </location>
</feature>
<evidence type="ECO:0000313" key="7">
    <source>
        <dbReference type="EMBL" id="CAI8028944.1"/>
    </source>
</evidence>
<keyword evidence="4 6" id="KW-0472">Membrane</keyword>
<dbReference type="Proteomes" id="UP001174909">
    <property type="component" value="Unassembled WGS sequence"/>
</dbReference>
<protein>
    <submittedName>
        <fullName evidence="7">UPF0182 protein Dred_1797</fullName>
    </submittedName>
</protein>
<keyword evidence="3 6" id="KW-1133">Transmembrane helix</keyword>
<dbReference type="AlphaFoldDB" id="A0AA35WQE7"/>
<feature type="transmembrane region" description="Helical" evidence="6">
    <location>
        <begin position="49"/>
        <end position="74"/>
    </location>
</feature>
<evidence type="ECO:0000256" key="6">
    <source>
        <dbReference type="SAM" id="Phobius"/>
    </source>
</evidence>
<keyword evidence="2 6" id="KW-0812">Transmembrane</keyword>
<dbReference type="PANTHER" id="PTHR39344:SF1">
    <property type="entry name" value="UPF0182 PROTEIN SLL1060"/>
    <property type="match status" value="1"/>
</dbReference>
<reference evidence="7" key="1">
    <citation type="submission" date="2023-03" db="EMBL/GenBank/DDBJ databases">
        <authorList>
            <person name="Steffen K."/>
            <person name="Cardenas P."/>
        </authorList>
    </citation>
    <scope>NUCLEOTIDE SEQUENCE</scope>
</reference>
<dbReference type="Pfam" id="PF03699">
    <property type="entry name" value="UPF0182"/>
    <property type="match status" value="2"/>
</dbReference>
<evidence type="ECO:0000313" key="8">
    <source>
        <dbReference type="Proteomes" id="UP001174909"/>
    </source>
</evidence>
<accession>A0AA35WQE7</accession>
<evidence type="ECO:0000256" key="2">
    <source>
        <dbReference type="ARBA" id="ARBA00022692"/>
    </source>
</evidence>
<dbReference type="InterPro" id="IPR005372">
    <property type="entry name" value="UPF0182"/>
</dbReference>
<keyword evidence="8" id="KW-1185">Reference proteome</keyword>
<dbReference type="PANTHER" id="PTHR39344">
    <property type="entry name" value="UPF0182 PROTEIN SLL1060"/>
    <property type="match status" value="1"/>
</dbReference>
<feature type="transmembrane region" description="Helical" evidence="6">
    <location>
        <begin position="356"/>
        <end position="374"/>
    </location>
</feature>
<feature type="transmembrane region" description="Helical" evidence="6">
    <location>
        <begin position="102"/>
        <end position="121"/>
    </location>
</feature>
<proteinExistence type="predicted"/>
<sequence>MQPNLNRFIIVAVVLAVIIGGGALFVKIYPDLLWFDMVGYLTIYKTVLLTKIGLGIGVSGFFLGVTLINLYLLYRFTPSRLSPTLVEAIPLEGMPDFNLRKAVYVVLTLLAVGGSIVGGYASTDYWEQFLRYSNASNLSFQSATSLDAPANRDATDVLISELEHSAKGLRVGDEVTIEEGDSNHTAQIRSISPGGDENVKIALSQGLSFDATEDAVLVAAARDPIFNKDVTYYVFRMPLERLICGYLFGLFMLATLFTGVIYFFHGLLINEDNRFAPPQRVRTHLFILIGFTLLCRAWNYQFVMYDLLYKTNDVVRGGGGYAAIQARLPVLWILLTLTVICALIFFISIFLRRISIAVGGIIVLLLVAFMGQAYPRIVQNLKVEPSKQELEGTYINYNIRATLHAYDLEDSTVTETEYPLTGELSHDSIRGEENAAVINSIRLWDWRPLRRTFRQLQELRSQYDFFDVDIDRYPMGSGEPRQVMLSGRELNINDLPREVSRDWFKRTYVYTHGYGAVLSPVNEILDGKPKMYIRDMDPINYEPEWTHRFNENPGPRIYYGERTDHYVIVHPDRLDGLEFDYPETFGQDFAKYSYQGEGGVDLSSFIRKFAYMLKFNNALNFILPGEIRSTSRVLYNRNIKERVSQIAPFLKYDFDPYLVLHDGRLIWMIDAYTTTARYPYSAPMQDAIRRTIEERGGRRAAGRIMGGERPWGNYIRNAVKVTIDAYDGSVNFYLMEQEQDPVAECYRRIFPDLFKPFDEMPEDLKSHIRYPTTMFLIQAQMYQDYHMKDPITFYASEDQWQIGEELYDNTERPRPAQSPQPPSPFTRTQQLPETVTNVQEVAPYYVVVKIPGEERAEFVLMLPFTPKSKPNLTAWIAARCDLPQYGQLLVYRFPKGKLAPGPMQVENFITQDPEISQQISLWNTQGSSVLRGNLLIIPMDESILYVEPIYIQAENAESAIPELRRVVVGYKENVTWGASLDEALINMFGKRLEVALTQDAPSTEAAEGVSASVPISISTLAKQARDQFEEAQEAQRTGNWAEYGRYLNLLEATLQQLEADAR</sequence>
<dbReference type="GO" id="GO:0016020">
    <property type="term" value="C:membrane"/>
    <property type="evidence" value="ECO:0007669"/>
    <property type="project" value="InterPro"/>
</dbReference>
<evidence type="ECO:0000256" key="3">
    <source>
        <dbReference type="ARBA" id="ARBA00022989"/>
    </source>
</evidence>
<dbReference type="EMBL" id="CASHTH010002370">
    <property type="protein sequence ID" value="CAI8028944.1"/>
    <property type="molecule type" value="Genomic_DNA"/>
</dbReference>
<feature type="transmembrane region" description="Helical" evidence="6">
    <location>
        <begin position="7"/>
        <end position="29"/>
    </location>
</feature>
<evidence type="ECO:0000256" key="5">
    <source>
        <dbReference type="SAM" id="MobiDB-lite"/>
    </source>
</evidence>
<feature type="transmembrane region" description="Helical" evidence="6">
    <location>
        <begin position="246"/>
        <end position="269"/>
    </location>
</feature>